<name>A0A6M1LU60_9PROT</name>
<accession>A0A6M1LU60</accession>
<dbReference type="EMBL" id="JAAIKB010000022">
    <property type="protein sequence ID" value="NGM24000.1"/>
    <property type="molecule type" value="Genomic_DNA"/>
</dbReference>
<dbReference type="Proteomes" id="UP000475385">
    <property type="component" value="Unassembled WGS sequence"/>
</dbReference>
<feature type="chain" id="PRO_5026909770" evidence="1">
    <location>
        <begin position="24"/>
        <end position="118"/>
    </location>
</feature>
<reference evidence="2 3" key="1">
    <citation type="submission" date="2020-02" db="EMBL/GenBank/DDBJ databases">
        <authorList>
            <person name="Kim H.M."/>
            <person name="Jeon C.O."/>
        </authorList>
    </citation>
    <scope>NUCLEOTIDE SEQUENCE [LARGE SCALE GENOMIC DNA]</scope>
    <source>
        <strain evidence="2 3">PeD5</strain>
    </source>
</reference>
<gene>
    <name evidence="2" type="ORF">G3576_28595</name>
</gene>
<sequence>MTAMHAPSLALTLSLLAAVPATAAEFDIPWFEANPTARAQWLRSCRDDTRIARDARCGNAEIAENRVHARRLGAQSGVRSGQLPPAFETPMLLDAARVACARPPAERGLLGRYCPRGS</sequence>
<evidence type="ECO:0000256" key="1">
    <source>
        <dbReference type="SAM" id="SignalP"/>
    </source>
</evidence>
<evidence type="ECO:0000313" key="2">
    <source>
        <dbReference type="EMBL" id="NGM24000.1"/>
    </source>
</evidence>
<dbReference type="RefSeq" id="WP_164697913.1">
    <property type="nucleotide sequence ID" value="NZ_JAAIKB010000022.1"/>
</dbReference>
<protein>
    <submittedName>
        <fullName evidence="2">Uncharacterized protein</fullName>
    </submittedName>
</protein>
<keyword evidence="3" id="KW-1185">Reference proteome</keyword>
<proteinExistence type="predicted"/>
<dbReference type="AlphaFoldDB" id="A0A6M1LU60"/>
<evidence type="ECO:0000313" key="3">
    <source>
        <dbReference type="Proteomes" id="UP000475385"/>
    </source>
</evidence>
<organism evidence="2 3">
    <name type="scientific">Falsiroseomonas algicola</name>
    <dbReference type="NCBI Taxonomy" id="2716930"/>
    <lineage>
        <taxon>Bacteria</taxon>
        <taxon>Pseudomonadati</taxon>
        <taxon>Pseudomonadota</taxon>
        <taxon>Alphaproteobacteria</taxon>
        <taxon>Acetobacterales</taxon>
        <taxon>Roseomonadaceae</taxon>
        <taxon>Falsiroseomonas</taxon>
    </lineage>
</organism>
<reference evidence="2 3" key="2">
    <citation type="submission" date="2020-03" db="EMBL/GenBank/DDBJ databases">
        <title>Roseomonas stagni sp. nov., isolated from pond water in Japan.</title>
        <authorList>
            <person name="Furuhata K."/>
            <person name="Miyamoto H."/>
            <person name="Goto K."/>
        </authorList>
    </citation>
    <scope>NUCLEOTIDE SEQUENCE [LARGE SCALE GENOMIC DNA]</scope>
    <source>
        <strain evidence="2 3">PeD5</strain>
    </source>
</reference>
<feature type="signal peptide" evidence="1">
    <location>
        <begin position="1"/>
        <end position="23"/>
    </location>
</feature>
<keyword evidence="1" id="KW-0732">Signal</keyword>
<comment type="caution">
    <text evidence="2">The sequence shown here is derived from an EMBL/GenBank/DDBJ whole genome shotgun (WGS) entry which is preliminary data.</text>
</comment>